<feature type="region of interest" description="Disordered" evidence="1">
    <location>
        <begin position="234"/>
        <end position="282"/>
    </location>
</feature>
<gene>
    <name evidence="2" type="ORF">SEVIR_6G022232v2</name>
</gene>
<dbReference type="EMBL" id="CM016557">
    <property type="protein sequence ID" value="TKW08333.1"/>
    <property type="molecule type" value="Genomic_DNA"/>
</dbReference>
<evidence type="ECO:0008006" key="4">
    <source>
        <dbReference type="Google" id="ProtNLM"/>
    </source>
</evidence>
<dbReference type="InterPro" id="IPR053253">
    <property type="entry name" value="Sex_diff_modulator"/>
</dbReference>
<dbReference type="Proteomes" id="UP000298652">
    <property type="component" value="Chromosome 6"/>
</dbReference>
<feature type="compositionally biased region" description="Low complexity" evidence="1">
    <location>
        <begin position="33"/>
        <end position="44"/>
    </location>
</feature>
<organism evidence="2 3">
    <name type="scientific">Setaria viridis</name>
    <name type="common">Green bristlegrass</name>
    <name type="synonym">Setaria italica subsp. viridis</name>
    <dbReference type="NCBI Taxonomy" id="4556"/>
    <lineage>
        <taxon>Eukaryota</taxon>
        <taxon>Viridiplantae</taxon>
        <taxon>Streptophyta</taxon>
        <taxon>Embryophyta</taxon>
        <taxon>Tracheophyta</taxon>
        <taxon>Spermatophyta</taxon>
        <taxon>Magnoliopsida</taxon>
        <taxon>Liliopsida</taxon>
        <taxon>Poales</taxon>
        <taxon>Poaceae</taxon>
        <taxon>PACMAD clade</taxon>
        <taxon>Panicoideae</taxon>
        <taxon>Panicodae</taxon>
        <taxon>Paniceae</taxon>
        <taxon>Cenchrinae</taxon>
        <taxon>Setaria</taxon>
    </lineage>
</organism>
<accession>A0A4U6U3Y6</accession>
<feature type="region of interest" description="Disordered" evidence="1">
    <location>
        <begin position="295"/>
        <end position="335"/>
    </location>
</feature>
<proteinExistence type="predicted"/>
<dbReference type="AlphaFoldDB" id="A0A4U6U3Y6"/>
<evidence type="ECO:0000313" key="2">
    <source>
        <dbReference type="EMBL" id="TKW08333.1"/>
    </source>
</evidence>
<dbReference type="PANTHER" id="PTHR33087">
    <property type="entry name" value="OS07G0539200 PROTEIN"/>
    <property type="match status" value="1"/>
</dbReference>
<feature type="compositionally biased region" description="Basic residues" evidence="1">
    <location>
        <begin position="1"/>
        <end position="10"/>
    </location>
</feature>
<reference evidence="2" key="1">
    <citation type="submission" date="2019-03" db="EMBL/GenBank/DDBJ databases">
        <title>WGS assembly of Setaria viridis.</title>
        <authorList>
            <person name="Huang P."/>
            <person name="Jenkins J."/>
            <person name="Grimwood J."/>
            <person name="Barry K."/>
            <person name="Healey A."/>
            <person name="Mamidi S."/>
            <person name="Sreedasyam A."/>
            <person name="Shu S."/>
            <person name="Feldman M."/>
            <person name="Wu J."/>
            <person name="Yu Y."/>
            <person name="Chen C."/>
            <person name="Johnson J."/>
            <person name="Rokhsar D."/>
            <person name="Baxter I."/>
            <person name="Schmutz J."/>
            <person name="Brutnell T."/>
            <person name="Kellogg E."/>
        </authorList>
    </citation>
    <scope>NUCLEOTIDE SEQUENCE [LARGE SCALE GENOMIC DNA]</scope>
</reference>
<evidence type="ECO:0000313" key="3">
    <source>
        <dbReference type="Proteomes" id="UP000298652"/>
    </source>
</evidence>
<feature type="compositionally biased region" description="Polar residues" evidence="1">
    <location>
        <begin position="18"/>
        <end position="29"/>
    </location>
</feature>
<sequence length="397" mass="44248">MRPSRGRSTCRHMPEYGTSPTSSPESSAGNLGRSPSQSTSRSRTLFASSTPQTRQRHAATDASFGGGIDICLHTWRSLTHALSFPIFYRVRLCLDGIPAHAWTLEIVERVVSHKCALQCIVTNLIQPADSRHIELWAWTADPSEIPKKVWLAFTHKLTDRSSAFSVSAEPPPESWQQGARYEVFIHVPQLEDYTAAARNLHEAVDNPASITPVRRRYEWRYGLVNGALPDARSRFPTCLPWPPREPEGRDDGEGRRAHGGQGRERRNGDTHGDIPASLITRGTGSVAVVHTRVATQRTTATNAPNRTTCKDKGFLWPPRRGDDDDGGDHDYEHPGHGRKYGDAYWGGTELIRRDRTRSPHKGAMRHTTGDSTTEMKRASAACLLISCEHSSWHKLMP</sequence>
<protein>
    <recommendedName>
        <fullName evidence="4">DUF4283 domain-containing protein</fullName>
    </recommendedName>
</protein>
<dbReference type="Gramene" id="TKW08333">
    <property type="protein sequence ID" value="TKW08333"/>
    <property type="gene ID" value="SEVIR_6G022232v2"/>
</dbReference>
<feature type="compositionally biased region" description="Basic and acidic residues" evidence="1">
    <location>
        <begin position="244"/>
        <end position="272"/>
    </location>
</feature>
<feature type="region of interest" description="Disordered" evidence="1">
    <location>
        <begin position="1"/>
        <end position="59"/>
    </location>
</feature>
<dbReference type="PANTHER" id="PTHR33087:SF21">
    <property type="entry name" value="OS03G0782100 PROTEIN"/>
    <property type="match status" value="1"/>
</dbReference>
<name>A0A4U6U3Y6_SETVI</name>
<feature type="compositionally biased region" description="Low complexity" evidence="1">
    <location>
        <begin position="295"/>
        <end position="307"/>
    </location>
</feature>
<evidence type="ECO:0000256" key="1">
    <source>
        <dbReference type="SAM" id="MobiDB-lite"/>
    </source>
</evidence>
<keyword evidence="3" id="KW-1185">Reference proteome</keyword>